<dbReference type="EMBL" id="LK032586">
    <property type="protein sequence ID" value="CDY44322.1"/>
    <property type="molecule type" value="Genomic_DNA"/>
</dbReference>
<sequence>MTKPKAGGGLGLRDIQIFNQALLAKQVWRILILLGKYCHKTSFLEAQAPAVCSHGWRSKLHGRDLLKGNVGKAIGNGEDTRVWKDSWLSLEENIKILGQSKKKDSILECFIY</sequence>
<protein>
    <submittedName>
        <fullName evidence="1">BnaC05g30710D protein</fullName>
    </submittedName>
</protein>
<name>A0A078I2P6_BRANA</name>
<keyword evidence="2" id="KW-1185">Reference proteome</keyword>
<dbReference type="PaxDb" id="3708-A0A078I2P6"/>
<proteinExistence type="predicted"/>
<dbReference type="STRING" id="3708.A0A078I2P6"/>
<dbReference type="AlphaFoldDB" id="A0A078I2P6"/>
<organism evidence="1 2">
    <name type="scientific">Brassica napus</name>
    <name type="common">Rape</name>
    <dbReference type="NCBI Taxonomy" id="3708"/>
    <lineage>
        <taxon>Eukaryota</taxon>
        <taxon>Viridiplantae</taxon>
        <taxon>Streptophyta</taxon>
        <taxon>Embryophyta</taxon>
        <taxon>Tracheophyta</taxon>
        <taxon>Spermatophyta</taxon>
        <taxon>Magnoliopsida</taxon>
        <taxon>eudicotyledons</taxon>
        <taxon>Gunneridae</taxon>
        <taxon>Pentapetalae</taxon>
        <taxon>rosids</taxon>
        <taxon>malvids</taxon>
        <taxon>Brassicales</taxon>
        <taxon>Brassicaceae</taxon>
        <taxon>Brassiceae</taxon>
        <taxon>Brassica</taxon>
    </lineage>
</organism>
<evidence type="ECO:0000313" key="1">
    <source>
        <dbReference type="EMBL" id="CDY44322.1"/>
    </source>
</evidence>
<gene>
    <name evidence="1" type="primary">BnaC05g30710D</name>
    <name evidence="1" type="ORF">GSBRNA2T00079965001</name>
</gene>
<dbReference type="Gramene" id="CDY44322">
    <property type="protein sequence ID" value="CDY44322"/>
    <property type="gene ID" value="GSBRNA2T00079965001"/>
</dbReference>
<accession>A0A078I2P6</accession>
<evidence type="ECO:0000313" key="2">
    <source>
        <dbReference type="Proteomes" id="UP000028999"/>
    </source>
</evidence>
<dbReference type="Proteomes" id="UP000028999">
    <property type="component" value="Unassembled WGS sequence"/>
</dbReference>
<reference evidence="1 2" key="1">
    <citation type="journal article" date="2014" name="Science">
        <title>Plant genetics. Early allopolyploid evolution in the post-Neolithic Brassica napus oilseed genome.</title>
        <authorList>
            <person name="Chalhoub B."/>
            <person name="Denoeud F."/>
            <person name="Liu S."/>
            <person name="Parkin I.A."/>
            <person name="Tang H."/>
            <person name="Wang X."/>
            <person name="Chiquet J."/>
            <person name="Belcram H."/>
            <person name="Tong C."/>
            <person name="Samans B."/>
            <person name="Correa M."/>
            <person name="Da Silva C."/>
            <person name="Just J."/>
            <person name="Falentin C."/>
            <person name="Koh C.S."/>
            <person name="Le Clainche I."/>
            <person name="Bernard M."/>
            <person name="Bento P."/>
            <person name="Noel B."/>
            <person name="Labadie K."/>
            <person name="Alberti A."/>
            <person name="Charles M."/>
            <person name="Arnaud D."/>
            <person name="Guo H."/>
            <person name="Daviaud C."/>
            <person name="Alamery S."/>
            <person name="Jabbari K."/>
            <person name="Zhao M."/>
            <person name="Edger P.P."/>
            <person name="Chelaifa H."/>
            <person name="Tack D."/>
            <person name="Lassalle G."/>
            <person name="Mestiri I."/>
            <person name="Schnel N."/>
            <person name="Le Paslier M.C."/>
            <person name="Fan G."/>
            <person name="Renault V."/>
            <person name="Bayer P.E."/>
            <person name="Golicz A.A."/>
            <person name="Manoli S."/>
            <person name="Lee T.H."/>
            <person name="Thi V.H."/>
            <person name="Chalabi S."/>
            <person name="Hu Q."/>
            <person name="Fan C."/>
            <person name="Tollenaere R."/>
            <person name="Lu Y."/>
            <person name="Battail C."/>
            <person name="Shen J."/>
            <person name="Sidebottom C.H."/>
            <person name="Wang X."/>
            <person name="Canaguier A."/>
            <person name="Chauveau A."/>
            <person name="Berard A."/>
            <person name="Deniot G."/>
            <person name="Guan M."/>
            <person name="Liu Z."/>
            <person name="Sun F."/>
            <person name="Lim Y.P."/>
            <person name="Lyons E."/>
            <person name="Town C.D."/>
            <person name="Bancroft I."/>
            <person name="Wang X."/>
            <person name="Meng J."/>
            <person name="Ma J."/>
            <person name="Pires J.C."/>
            <person name="King G.J."/>
            <person name="Brunel D."/>
            <person name="Delourme R."/>
            <person name="Renard M."/>
            <person name="Aury J.M."/>
            <person name="Adams K.L."/>
            <person name="Batley J."/>
            <person name="Snowdon R.J."/>
            <person name="Tost J."/>
            <person name="Edwards D."/>
            <person name="Zhou Y."/>
            <person name="Hua W."/>
            <person name="Sharpe A.G."/>
            <person name="Paterson A.H."/>
            <person name="Guan C."/>
            <person name="Wincker P."/>
        </authorList>
    </citation>
    <scope>NUCLEOTIDE SEQUENCE [LARGE SCALE GENOMIC DNA]</scope>
    <source>
        <strain evidence="2">cv. Darmor-bzh</strain>
    </source>
</reference>